<keyword evidence="8" id="KW-0238">DNA-binding</keyword>
<gene>
    <name evidence="11" type="ORF">G3N55_12690</name>
</gene>
<dbReference type="GO" id="GO:0006281">
    <property type="term" value="P:DNA repair"/>
    <property type="evidence" value="ECO:0007669"/>
    <property type="project" value="UniProtKB-KW"/>
</dbReference>
<feature type="non-terminal residue" evidence="11">
    <location>
        <position position="155"/>
    </location>
</feature>
<evidence type="ECO:0000256" key="1">
    <source>
        <dbReference type="ARBA" id="ARBA00022722"/>
    </source>
</evidence>
<dbReference type="GO" id="GO:0003677">
    <property type="term" value="F:DNA binding"/>
    <property type="evidence" value="ECO:0007669"/>
    <property type="project" value="UniProtKB-KW"/>
</dbReference>
<keyword evidence="6" id="KW-0269">Exonuclease</keyword>
<feature type="domain" description="RecC C-terminal" evidence="10">
    <location>
        <begin position="17"/>
        <end position="154"/>
    </location>
</feature>
<evidence type="ECO:0000256" key="7">
    <source>
        <dbReference type="ARBA" id="ARBA00022840"/>
    </source>
</evidence>
<feature type="non-terminal residue" evidence="11">
    <location>
        <position position="1"/>
    </location>
</feature>
<dbReference type="GO" id="GO:0004386">
    <property type="term" value="F:helicase activity"/>
    <property type="evidence" value="ECO:0007669"/>
    <property type="project" value="UniProtKB-KW"/>
</dbReference>
<evidence type="ECO:0000256" key="9">
    <source>
        <dbReference type="ARBA" id="ARBA00023204"/>
    </source>
</evidence>
<name>A0A6N9TRA1_DISTH</name>
<keyword evidence="4" id="KW-0378">Hydrolase</keyword>
<dbReference type="Gene3D" id="1.10.10.990">
    <property type="match status" value="1"/>
</dbReference>
<comment type="caution">
    <text evidence="11">The sequence shown here is derived from an EMBL/GenBank/DDBJ whole genome shotgun (WGS) entry which is preliminary data.</text>
</comment>
<keyword evidence="3" id="KW-0227">DNA damage</keyword>
<evidence type="ECO:0000313" key="12">
    <source>
        <dbReference type="Proteomes" id="UP000469346"/>
    </source>
</evidence>
<keyword evidence="2" id="KW-0547">Nucleotide-binding</keyword>
<keyword evidence="9" id="KW-0234">DNA repair</keyword>
<dbReference type="Proteomes" id="UP000469346">
    <property type="component" value="Unassembled WGS sequence"/>
</dbReference>
<dbReference type="SUPFAM" id="SSF52980">
    <property type="entry name" value="Restriction endonuclease-like"/>
    <property type="match status" value="1"/>
</dbReference>
<sequence>RQPFLPRPLPDEEGAGAPVEVRDLDRFFRGPAEFFLRERLGLALATPEEAPADREPFTLSGLDRFRLVEDLVAWILRGEAPLDYLPVAREKGLLPPGAAGEQAFRRAMGAAWHLAGRVREAAGGAGPETLEVDLETPAGRIRGAVDGVWPSGPLR</sequence>
<dbReference type="Pfam" id="PF17946">
    <property type="entry name" value="RecC_C"/>
    <property type="match status" value="1"/>
</dbReference>
<evidence type="ECO:0000256" key="6">
    <source>
        <dbReference type="ARBA" id="ARBA00022839"/>
    </source>
</evidence>
<evidence type="ECO:0000256" key="3">
    <source>
        <dbReference type="ARBA" id="ARBA00022763"/>
    </source>
</evidence>
<dbReference type="AlphaFoldDB" id="A0A6N9TRA1"/>
<protein>
    <recommendedName>
        <fullName evidence="10">RecC C-terminal domain-containing protein</fullName>
    </recommendedName>
</protein>
<dbReference type="InterPro" id="IPR011335">
    <property type="entry name" value="Restrct_endonuc-II-like"/>
</dbReference>
<keyword evidence="7" id="KW-0067">ATP-binding</keyword>
<dbReference type="GO" id="GO:0005524">
    <property type="term" value="F:ATP binding"/>
    <property type="evidence" value="ECO:0007669"/>
    <property type="project" value="UniProtKB-KW"/>
</dbReference>
<keyword evidence="1" id="KW-0540">Nuclease</keyword>
<dbReference type="PANTHER" id="PTHR30591">
    <property type="entry name" value="RECBCD ENZYME SUBUNIT RECC"/>
    <property type="match status" value="1"/>
</dbReference>
<accession>A0A6N9TRA1</accession>
<proteinExistence type="predicted"/>
<keyword evidence="5" id="KW-0347">Helicase</keyword>
<dbReference type="EMBL" id="JAAGRR010000296">
    <property type="protein sequence ID" value="NDY43689.1"/>
    <property type="molecule type" value="Genomic_DNA"/>
</dbReference>
<organism evidence="11 12">
    <name type="scientific">Dissulfurirhabdus thermomarina</name>
    <dbReference type="NCBI Taxonomy" id="1765737"/>
    <lineage>
        <taxon>Bacteria</taxon>
        <taxon>Deltaproteobacteria</taxon>
        <taxon>Dissulfurirhabdaceae</taxon>
        <taxon>Dissulfurirhabdus</taxon>
    </lineage>
</organism>
<evidence type="ECO:0000256" key="8">
    <source>
        <dbReference type="ARBA" id="ARBA00023125"/>
    </source>
</evidence>
<evidence type="ECO:0000256" key="5">
    <source>
        <dbReference type="ARBA" id="ARBA00022806"/>
    </source>
</evidence>
<evidence type="ECO:0000313" key="11">
    <source>
        <dbReference type="EMBL" id="NDY43689.1"/>
    </source>
</evidence>
<dbReference type="GO" id="GO:0004527">
    <property type="term" value="F:exonuclease activity"/>
    <property type="evidence" value="ECO:0007669"/>
    <property type="project" value="UniProtKB-KW"/>
</dbReference>
<evidence type="ECO:0000256" key="4">
    <source>
        <dbReference type="ARBA" id="ARBA00022801"/>
    </source>
</evidence>
<dbReference type="PANTHER" id="PTHR30591:SF1">
    <property type="entry name" value="RECBCD ENZYME SUBUNIT RECC"/>
    <property type="match status" value="1"/>
</dbReference>
<evidence type="ECO:0000259" key="10">
    <source>
        <dbReference type="Pfam" id="PF17946"/>
    </source>
</evidence>
<keyword evidence="12" id="KW-1185">Reference proteome</keyword>
<dbReference type="InterPro" id="IPR041500">
    <property type="entry name" value="RecC_C"/>
</dbReference>
<reference evidence="11 12" key="1">
    <citation type="submission" date="2020-02" db="EMBL/GenBank/DDBJ databases">
        <title>Comparative genomics of sulfur disproportionating microorganisms.</title>
        <authorList>
            <person name="Ward L.M."/>
            <person name="Bertran E."/>
            <person name="Johnston D.T."/>
        </authorList>
    </citation>
    <scope>NUCLEOTIDE SEQUENCE [LARGE SCALE GENOMIC DNA]</scope>
    <source>
        <strain evidence="11 12">DSM 100025</strain>
    </source>
</reference>
<dbReference type="GO" id="GO:0006310">
    <property type="term" value="P:DNA recombination"/>
    <property type="evidence" value="ECO:0007669"/>
    <property type="project" value="TreeGrafter"/>
</dbReference>
<evidence type="ECO:0000256" key="2">
    <source>
        <dbReference type="ARBA" id="ARBA00022741"/>
    </source>
</evidence>